<dbReference type="PROSITE" id="PS00455">
    <property type="entry name" value="AMP_BINDING"/>
    <property type="match status" value="1"/>
</dbReference>
<dbReference type="Gene3D" id="3.40.50.12780">
    <property type="entry name" value="N-terminal domain of ligase-like"/>
    <property type="match status" value="1"/>
</dbReference>
<dbReference type="InterPro" id="IPR020845">
    <property type="entry name" value="AMP-binding_CS"/>
</dbReference>
<organism evidence="2 3">
    <name type="scientific">Celerinatantimonas diazotrophica</name>
    <dbReference type="NCBI Taxonomy" id="412034"/>
    <lineage>
        <taxon>Bacteria</taxon>
        <taxon>Pseudomonadati</taxon>
        <taxon>Pseudomonadota</taxon>
        <taxon>Gammaproteobacteria</taxon>
        <taxon>Celerinatantimonadaceae</taxon>
        <taxon>Celerinatantimonas</taxon>
    </lineage>
</organism>
<reference evidence="2 3" key="1">
    <citation type="submission" date="2019-03" db="EMBL/GenBank/DDBJ databases">
        <title>Genomic Encyclopedia of Type Strains, Phase IV (KMG-IV): sequencing the most valuable type-strain genomes for metagenomic binning, comparative biology and taxonomic classification.</title>
        <authorList>
            <person name="Goeker M."/>
        </authorList>
    </citation>
    <scope>NUCLEOTIDE SEQUENCE [LARGE SCALE GENOMIC DNA]</scope>
    <source>
        <strain evidence="2 3">DSM 18577</strain>
    </source>
</reference>
<name>A0A4R1K1L6_9GAMM</name>
<dbReference type="Pfam" id="PF00501">
    <property type="entry name" value="AMP-binding"/>
    <property type="match status" value="1"/>
</dbReference>
<dbReference type="Pfam" id="PF14518">
    <property type="entry name" value="Haem_oxygenas_2"/>
    <property type="match status" value="1"/>
</dbReference>
<dbReference type="Proteomes" id="UP000295565">
    <property type="component" value="Unassembled WGS sequence"/>
</dbReference>
<dbReference type="OrthoDB" id="9803968at2"/>
<dbReference type="SUPFAM" id="SSF48613">
    <property type="entry name" value="Heme oxygenase-like"/>
    <property type="match status" value="1"/>
</dbReference>
<keyword evidence="3" id="KW-1185">Reference proteome</keyword>
<dbReference type="SUPFAM" id="SSF56801">
    <property type="entry name" value="Acetyl-CoA synthetase-like"/>
    <property type="match status" value="1"/>
</dbReference>
<dbReference type="EMBL" id="SMGD01000012">
    <property type="protein sequence ID" value="TCK57790.1"/>
    <property type="molecule type" value="Genomic_DNA"/>
</dbReference>
<evidence type="ECO:0000313" key="3">
    <source>
        <dbReference type="Proteomes" id="UP000295565"/>
    </source>
</evidence>
<gene>
    <name evidence="2" type="ORF">EV690_1486</name>
</gene>
<proteinExistence type="predicted"/>
<evidence type="ECO:0000313" key="2">
    <source>
        <dbReference type="EMBL" id="TCK57790.1"/>
    </source>
</evidence>
<dbReference type="Gene3D" id="1.20.910.10">
    <property type="entry name" value="Heme oxygenase-like"/>
    <property type="match status" value="1"/>
</dbReference>
<dbReference type="PANTHER" id="PTHR24096">
    <property type="entry name" value="LONG-CHAIN-FATTY-ACID--COA LIGASE"/>
    <property type="match status" value="1"/>
</dbReference>
<protein>
    <submittedName>
        <fullName evidence="2">Long-subunit acyl-CoA synthetase (AMP-forming)</fullName>
    </submittedName>
</protein>
<evidence type="ECO:0000259" key="1">
    <source>
        <dbReference type="Pfam" id="PF00501"/>
    </source>
</evidence>
<sequence length="708" mass="78521">MSSRIIQSICHWAESQPDAIALIGTTAQGELSELSYRDLWAKIQTRQHELENLQPYCLAMRGENCLQWVINDLAALAGEIPLLPVPTFFTPEQAMHSVQQSGVDHLIGDWDFLTTPPELEEAFEPLLAKTAKVTFTSGSTGTPKGVCLSSEQLDAVSLQLSEVIAQNVAVERHLVMLPLSTLLENITGVYVPLLLGKTSVVLAGPDVGLEGSSHFDPARFVQALSRFQPNSLVLTPALLEALVNVVEYHSELSQSLKFIAVGGASVPKRLLERAQALGLPVYEGYGLSECASVVAVNTPASHRFGSCGKVLGHQQIKIGERGEVLVRGNMALGYIGQPFSQQWFATGDIGSIDEQGFLTIHGRLKNLIITSYGRNISPEWIETLARDYSALKQFVVMGDGEDYLSAFVIHPDKDAVIEALHELNQQLPDYAQIAQLIWCENQPSSMLFTFNARPIRSAIEQFSQSCPHFLLDTHHHPISGKTMNQFFNELKQQTEAARGQLLQSKIFAACQEGQIDRQSYRAFLTQAYHHVKHTVPLLMACGGRLDERYEGLRVALGHYIEEESGHQEWILNDIEALGFDSQLVREGTGEGAVDWPIELMVSYLYHQIDRGNPLALFGMVWMLEGTSVSVGGPMARMVQQTLELPDSAMTYLLSHSELDTQHIQFFEQLMGQIESPQDQQVIIDSARHVFRLYTAMLENLPLPVMHVA</sequence>
<feature type="domain" description="AMP-dependent synthetase/ligase" evidence="1">
    <location>
        <begin position="129"/>
        <end position="334"/>
    </location>
</feature>
<dbReference type="InterPro" id="IPR000873">
    <property type="entry name" value="AMP-dep_synth/lig_dom"/>
</dbReference>
<dbReference type="InterPro" id="IPR016084">
    <property type="entry name" value="Haem_Oase-like_multi-hlx"/>
</dbReference>
<dbReference type="InterPro" id="IPR042099">
    <property type="entry name" value="ANL_N_sf"/>
</dbReference>
<accession>A0A4R1K1L6</accession>
<dbReference type="AlphaFoldDB" id="A0A4R1K1L6"/>
<dbReference type="SMART" id="SM01236">
    <property type="entry name" value="Haem_oxygenase_2"/>
    <property type="match status" value="1"/>
</dbReference>
<comment type="caution">
    <text evidence="2">The sequence shown here is derived from an EMBL/GenBank/DDBJ whole genome shotgun (WGS) entry which is preliminary data.</text>
</comment>
<dbReference type="GO" id="GO:0016405">
    <property type="term" value="F:CoA-ligase activity"/>
    <property type="evidence" value="ECO:0007669"/>
    <property type="project" value="TreeGrafter"/>
</dbReference>
<dbReference type="RefSeq" id="WP_131912333.1">
    <property type="nucleotide sequence ID" value="NZ_OU594967.1"/>
</dbReference>